<feature type="non-terminal residue" evidence="2">
    <location>
        <position position="54"/>
    </location>
</feature>
<gene>
    <name evidence="2" type="ORF">CYLTODRAFT_330168</name>
</gene>
<keyword evidence="3" id="KW-1185">Reference proteome</keyword>
<name>A0A0D7BRD8_9AGAR</name>
<evidence type="ECO:0000313" key="3">
    <source>
        <dbReference type="Proteomes" id="UP000054007"/>
    </source>
</evidence>
<feature type="non-terminal residue" evidence="2">
    <location>
        <position position="1"/>
    </location>
</feature>
<feature type="region of interest" description="Disordered" evidence="1">
    <location>
        <begin position="1"/>
        <end position="54"/>
    </location>
</feature>
<sequence length="54" mass="5672">TTAMPAAQSAMYPPTQAPSAKQHAATPSMSVSTEPQKKEEEAMRLRGGCIPCPV</sequence>
<evidence type="ECO:0000313" key="2">
    <source>
        <dbReference type="EMBL" id="KIY72714.1"/>
    </source>
</evidence>
<feature type="compositionally biased region" description="Polar residues" evidence="1">
    <location>
        <begin position="25"/>
        <end position="34"/>
    </location>
</feature>
<reference evidence="2 3" key="1">
    <citation type="journal article" date="2015" name="Fungal Genet. Biol.">
        <title>Evolution of novel wood decay mechanisms in Agaricales revealed by the genome sequences of Fistulina hepatica and Cylindrobasidium torrendii.</title>
        <authorList>
            <person name="Floudas D."/>
            <person name="Held B.W."/>
            <person name="Riley R."/>
            <person name="Nagy L.G."/>
            <person name="Koehler G."/>
            <person name="Ransdell A.S."/>
            <person name="Younus H."/>
            <person name="Chow J."/>
            <person name="Chiniquy J."/>
            <person name="Lipzen A."/>
            <person name="Tritt A."/>
            <person name="Sun H."/>
            <person name="Haridas S."/>
            <person name="LaButti K."/>
            <person name="Ohm R.A."/>
            <person name="Kues U."/>
            <person name="Blanchette R.A."/>
            <person name="Grigoriev I.V."/>
            <person name="Minto R.E."/>
            <person name="Hibbett D.S."/>
        </authorList>
    </citation>
    <scope>NUCLEOTIDE SEQUENCE [LARGE SCALE GENOMIC DNA]</scope>
    <source>
        <strain evidence="2 3">FP15055 ss-10</strain>
    </source>
</reference>
<dbReference type="AlphaFoldDB" id="A0A0D7BRD8"/>
<organism evidence="2 3">
    <name type="scientific">Cylindrobasidium torrendii FP15055 ss-10</name>
    <dbReference type="NCBI Taxonomy" id="1314674"/>
    <lineage>
        <taxon>Eukaryota</taxon>
        <taxon>Fungi</taxon>
        <taxon>Dikarya</taxon>
        <taxon>Basidiomycota</taxon>
        <taxon>Agaricomycotina</taxon>
        <taxon>Agaricomycetes</taxon>
        <taxon>Agaricomycetidae</taxon>
        <taxon>Agaricales</taxon>
        <taxon>Marasmiineae</taxon>
        <taxon>Physalacriaceae</taxon>
        <taxon>Cylindrobasidium</taxon>
    </lineage>
</organism>
<dbReference type="Proteomes" id="UP000054007">
    <property type="component" value="Unassembled WGS sequence"/>
</dbReference>
<evidence type="ECO:0000256" key="1">
    <source>
        <dbReference type="SAM" id="MobiDB-lite"/>
    </source>
</evidence>
<protein>
    <submittedName>
        <fullName evidence="2">Uncharacterized protein</fullName>
    </submittedName>
</protein>
<dbReference type="EMBL" id="KN880441">
    <property type="protein sequence ID" value="KIY72714.1"/>
    <property type="molecule type" value="Genomic_DNA"/>
</dbReference>
<proteinExistence type="predicted"/>
<dbReference type="OrthoDB" id="3058281at2759"/>
<feature type="compositionally biased region" description="Basic and acidic residues" evidence="1">
    <location>
        <begin position="35"/>
        <end position="44"/>
    </location>
</feature>
<accession>A0A0D7BRD8</accession>